<dbReference type="RefSeq" id="WP_406750599.1">
    <property type="nucleotide sequence ID" value="NZ_JBEWZH010000004.1"/>
</dbReference>
<gene>
    <name evidence="1" type="ORF">U0R11_06125</name>
</gene>
<reference evidence="1 2" key="1">
    <citation type="submission" date="2024-07" db="EMBL/GenBank/DDBJ databases">
        <authorList>
            <person name="Pitt A."/>
            <person name="Hahn M.W."/>
        </authorList>
    </citation>
    <scope>NUCLEOTIDE SEQUENCE [LARGE SCALE GENOMIC DNA]</scope>
    <source>
        <strain evidence="1 2">1-SAACH-A3</strain>
    </source>
</reference>
<accession>A0ABW8RTA6</accession>
<evidence type="ECO:0000313" key="1">
    <source>
        <dbReference type="EMBL" id="MFL0161961.1"/>
    </source>
</evidence>
<protein>
    <submittedName>
        <fullName evidence="1">Uncharacterized protein</fullName>
    </submittedName>
</protein>
<evidence type="ECO:0000313" key="2">
    <source>
        <dbReference type="Proteomes" id="UP001623558"/>
    </source>
</evidence>
<name>A0ABW8RTA6_9BACT</name>
<keyword evidence="2" id="KW-1185">Reference proteome</keyword>
<dbReference type="Proteomes" id="UP001623558">
    <property type="component" value="Unassembled WGS sequence"/>
</dbReference>
<organism evidence="1 2">
    <name type="scientific">Aquirufa salirivi</name>
    <dbReference type="NCBI Taxonomy" id="3104729"/>
    <lineage>
        <taxon>Bacteria</taxon>
        <taxon>Pseudomonadati</taxon>
        <taxon>Bacteroidota</taxon>
        <taxon>Cytophagia</taxon>
        <taxon>Cytophagales</taxon>
        <taxon>Flectobacillaceae</taxon>
        <taxon>Aquirufa</taxon>
    </lineage>
</organism>
<dbReference type="EMBL" id="JBEWZH010000004">
    <property type="protein sequence ID" value="MFL0161961.1"/>
    <property type="molecule type" value="Genomic_DNA"/>
</dbReference>
<sequence length="55" mass="6596">MPNLLTRLRVAIDQIEIKYLEEQVIKRPNSEEIKNKLKEVRNNFEDFAKYAGLIY</sequence>
<proteinExistence type="predicted"/>
<comment type="caution">
    <text evidence="1">The sequence shown here is derived from an EMBL/GenBank/DDBJ whole genome shotgun (WGS) entry which is preliminary data.</text>
</comment>